<gene>
    <name evidence="1" type="ORF">MHI_LOCUS750013</name>
</gene>
<dbReference type="EMBL" id="CAJDYZ010010201">
    <property type="protein sequence ID" value="CAD1477731.1"/>
    <property type="molecule type" value="Genomic_DNA"/>
</dbReference>
<keyword evidence="2" id="KW-1185">Reference proteome</keyword>
<evidence type="ECO:0000313" key="2">
    <source>
        <dbReference type="Proteomes" id="UP000752696"/>
    </source>
</evidence>
<proteinExistence type="predicted"/>
<protein>
    <submittedName>
        <fullName evidence="1">Uncharacterized protein</fullName>
    </submittedName>
</protein>
<accession>A0A6V7HG62</accession>
<dbReference type="Proteomes" id="UP000752696">
    <property type="component" value="Unassembled WGS sequence"/>
</dbReference>
<dbReference type="AlphaFoldDB" id="A0A6V7HG62"/>
<comment type="caution">
    <text evidence="1">The sequence shown here is derived from an EMBL/GenBank/DDBJ whole genome shotgun (WGS) entry which is preliminary data.</text>
</comment>
<feature type="non-terminal residue" evidence="1">
    <location>
        <position position="41"/>
    </location>
</feature>
<reference evidence="1" key="1">
    <citation type="submission" date="2020-07" db="EMBL/GenBank/DDBJ databases">
        <authorList>
            <person name="Nazaruddin N."/>
        </authorList>
    </citation>
    <scope>NUCLEOTIDE SEQUENCE</scope>
</reference>
<name>A0A6V7HG62_9HYME</name>
<organism evidence="1 2">
    <name type="scientific">Heterotrigona itama</name>
    <dbReference type="NCBI Taxonomy" id="395501"/>
    <lineage>
        <taxon>Eukaryota</taxon>
        <taxon>Metazoa</taxon>
        <taxon>Ecdysozoa</taxon>
        <taxon>Arthropoda</taxon>
        <taxon>Hexapoda</taxon>
        <taxon>Insecta</taxon>
        <taxon>Pterygota</taxon>
        <taxon>Neoptera</taxon>
        <taxon>Endopterygota</taxon>
        <taxon>Hymenoptera</taxon>
        <taxon>Apocrita</taxon>
        <taxon>Aculeata</taxon>
        <taxon>Apoidea</taxon>
        <taxon>Anthophila</taxon>
        <taxon>Apidae</taxon>
        <taxon>Heterotrigona</taxon>
    </lineage>
</organism>
<sequence length="41" mass="4752">MAHVAGATKWNNFYRVVRISLSFRNYGSKFEFYIVRGPPTA</sequence>
<evidence type="ECO:0000313" key="1">
    <source>
        <dbReference type="EMBL" id="CAD1477731.1"/>
    </source>
</evidence>